<sequence length="168" mass="19054">MDQPRGHSDLSSHRPPSPSPHVRCDYNVSKVEVLISELSSGDSPPHADLRRRLKECMTQMRKDADSDDARTTRSKLLSELYRASGCYPSESSLNNYEITILRDASTRFPFARRECSLGSTKLLYRHASTLRADLKTSGCRTQWSDGRDCNILTYYHLLANTWLMAANV</sequence>
<dbReference type="AlphaFoldDB" id="A0A067LZQ2"/>
<dbReference type="EMBL" id="KL198084">
    <property type="protein sequence ID" value="KDQ08938.1"/>
    <property type="molecule type" value="Genomic_DNA"/>
</dbReference>
<evidence type="ECO:0000313" key="3">
    <source>
        <dbReference type="Proteomes" id="UP000027195"/>
    </source>
</evidence>
<keyword evidence="3" id="KW-1185">Reference proteome</keyword>
<dbReference type="InParanoid" id="A0A067LZQ2"/>
<reference evidence="3" key="1">
    <citation type="journal article" date="2014" name="Proc. Natl. Acad. Sci. U.S.A.">
        <title>Extensive sampling of basidiomycete genomes demonstrates inadequacy of the white-rot/brown-rot paradigm for wood decay fungi.</title>
        <authorList>
            <person name="Riley R."/>
            <person name="Salamov A.A."/>
            <person name="Brown D.W."/>
            <person name="Nagy L.G."/>
            <person name="Floudas D."/>
            <person name="Held B.W."/>
            <person name="Levasseur A."/>
            <person name="Lombard V."/>
            <person name="Morin E."/>
            <person name="Otillar R."/>
            <person name="Lindquist E.A."/>
            <person name="Sun H."/>
            <person name="LaButti K.M."/>
            <person name="Schmutz J."/>
            <person name="Jabbour D."/>
            <person name="Luo H."/>
            <person name="Baker S.E."/>
            <person name="Pisabarro A.G."/>
            <person name="Walton J.D."/>
            <person name="Blanchette R.A."/>
            <person name="Henrissat B."/>
            <person name="Martin F."/>
            <person name="Cullen D."/>
            <person name="Hibbett D.S."/>
            <person name="Grigoriev I.V."/>
        </authorList>
    </citation>
    <scope>NUCLEOTIDE SEQUENCE [LARGE SCALE GENOMIC DNA]</scope>
    <source>
        <strain evidence="3">FD-172 SS1</strain>
    </source>
</reference>
<feature type="region of interest" description="Disordered" evidence="1">
    <location>
        <begin position="1"/>
        <end position="23"/>
    </location>
</feature>
<accession>A0A067LZQ2</accession>
<evidence type="ECO:0000256" key="1">
    <source>
        <dbReference type="SAM" id="MobiDB-lite"/>
    </source>
</evidence>
<proteinExistence type="predicted"/>
<protein>
    <submittedName>
        <fullName evidence="2">Uncharacterized protein</fullName>
    </submittedName>
</protein>
<organism evidence="2 3">
    <name type="scientific">Botryobasidium botryosum (strain FD-172 SS1)</name>
    <dbReference type="NCBI Taxonomy" id="930990"/>
    <lineage>
        <taxon>Eukaryota</taxon>
        <taxon>Fungi</taxon>
        <taxon>Dikarya</taxon>
        <taxon>Basidiomycota</taxon>
        <taxon>Agaricomycotina</taxon>
        <taxon>Agaricomycetes</taxon>
        <taxon>Cantharellales</taxon>
        <taxon>Botryobasidiaceae</taxon>
        <taxon>Botryobasidium</taxon>
    </lineage>
</organism>
<gene>
    <name evidence="2" type="ORF">BOTBODRAFT_539643</name>
</gene>
<evidence type="ECO:0000313" key="2">
    <source>
        <dbReference type="EMBL" id="KDQ08938.1"/>
    </source>
</evidence>
<dbReference type="HOGENOM" id="CLU_1586222_0_0_1"/>
<feature type="compositionally biased region" description="Basic and acidic residues" evidence="1">
    <location>
        <begin position="1"/>
        <end position="12"/>
    </location>
</feature>
<name>A0A067LZQ2_BOTB1</name>
<dbReference type="Proteomes" id="UP000027195">
    <property type="component" value="Unassembled WGS sequence"/>
</dbReference>